<feature type="transmembrane region" description="Helical" evidence="5">
    <location>
        <begin position="715"/>
        <end position="735"/>
    </location>
</feature>
<evidence type="ECO:0000259" key="6">
    <source>
        <dbReference type="Pfam" id="PF12698"/>
    </source>
</evidence>
<dbReference type="EMBL" id="JXJX01000004">
    <property type="protein sequence ID" value="PCS07449.1"/>
    <property type="molecule type" value="Genomic_DNA"/>
</dbReference>
<dbReference type="Pfam" id="PF12698">
    <property type="entry name" value="ABC2_membrane_3"/>
    <property type="match status" value="1"/>
</dbReference>
<feature type="transmembrane region" description="Helical" evidence="5">
    <location>
        <begin position="772"/>
        <end position="790"/>
    </location>
</feature>
<dbReference type="PANTHER" id="PTHR43077:SF5">
    <property type="entry name" value="PHAGE INFECTION PROTEIN"/>
    <property type="match status" value="1"/>
</dbReference>
<feature type="transmembrane region" description="Helical" evidence="5">
    <location>
        <begin position="619"/>
        <end position="644"/>
    </location>
</feature>
<keyword evidence="4 5" id="KW-0472">Membrane</keyword>
<dbReference type="Gene3D" id="1.10.287.950">
    <property type="entry name" value="Methyl-accepting chemotaxis protein"/>
    <property type="match status" value="1"/>
</dbReference>
<dbReference type="InterPro" id="IPR023908">
    <property type="entry name" value="xxxLxxG_rpt"/>
</dbReference>
<dbReference type="Gene3D" id="3.40.1710.10">
    <property type="entry name" value="abc type-2 transporter like domain"/>
    <property type="match status" value="1"/>
</dbReference>
<dbReference type="InterPro" id="IPR051328">
    <property type="entry name" value="T7SS_ABC-Transporter"/>
</dbReference>
<reference evidence="7 8" key="1">
    <citation type="submission" date="2014-12" db="EMBL/GenBank/DDBJ databases">
        <title>Draft genome sequences of 10 type strains of Lactococcus.</title>
        <authorList>
            <person name="Sun Z."/>
            <person name="Zhong Z."/>
            <person name="Liu W."/>
            <person name="Zhang W."/>
            <person name="Zhang H."/>
        </authorList>
    </citation>
    <scope>NUCLEOTIDE SEQUENCE [LARGE SCALE GENOMIC DNA]</scope>
    <source>
        <strain evidence="7 8">DSM 20686</strain>
    </source>
</reference>
<dbReference type="InterPro" id="IPR013525">
    <property type="entry name" value="ABC2_TM"/>
</dbReference>
<comment type="subcellular location">
    <subcellularLocation>
        <location evidence="1">Membrane</location>
        <topology evidence="1">Multi-pass membrane protein</topology>
    </subcellularLocation>
</comment>
<dbReference type="InterPro" id="IPR017501">
    <property type="entry name" value="Phage_infect_YhgE_C"/>
</dbReference>
<dbReference type="OrthoDB" id="9811483at2"/>
<dbReference type="InterPro" id="IPR017500">
    <property type="entry name" value="Phage_infect_YhgE_N"/>
</dbReference>
<comment type="caution">
    <text evidence="7">The sequence shown here is derived from an EMBL/GenBank/DDBJ whole genome shotgun (WGS) entry which is preliminary data.</text>
</comment>
<dbReference type="NCBIfam" id="TIGR03062">
    <property type="entry name" value="pip_yhgE_Cterm"/>
    <property type="match status" value="1"/>
</dbReference>
<dbReference type="Proteomes" id="UP000242246">
    <property type="component" value="Unassembled WGS sequence"/>
</dbReference>
<keyword evidence="2 5" id="KW-0812">Transmembrane</keyword>
<protein>
    <submittedName>
        <fullName evidence="7">Phage infection protein</fullName>
    </submittedName>
</protein>
<feature type="transmembrane region" description="Helical" evidence="5">
    <location>
        <begin position="12"/>
        <end position="38"/>
    </location>
</feature>
<feature type="transmembrane region" description="Helical" evidence="5">
    <location>
        <begin position="656"/>
        <end position="679"/>
    </location>
</feature>
<evidence type="ECO:0000313" key="8">
    <source>
        <dbReference type="Proteomes" id="UP000242246"/>
    </source>
</evidence>
<dbReference type="NCBIfam" id="TIGR03057">
    <property type="entry name" value="xxxLxxG_by_4"/>
    <property type="match status" value="5"/>
</dbReference>
<evidence type="ECO:0000256" key="1">
    <source>
        <dbReference type="ARBA" id="ARBA00004141"/>
    </source>
</evidence>
<feature type="domain" description="ABC-2 type transporter transmembrane" evidence="6">
    <location>
        <begin position="17"/>
        <end position="160"/>
    </location>
</feature>
<keyword evidence="8" id="KW-1185">Reference proteome</keyword>
<organism evidence="7 8">
    <name type="scientific">Pseudolactococcus plantarum</name>
    <dbReference type="NCBI Taxonomy" id="1365"/>
    <lineage>
        <taxon>Bacteria</taxon>
        <taxon>Bacillati</taxon>
        <taxon>Bacillota</taxon>
        <taxon>Bacilli</taxon>
        <taxon>Lactobacillales</taxon>
        <taxon>Streptococcaceae</taxon>
        <taxon>Pseudolactococcus</taxon>
    </lineage>
</organism>
<evidence type="ECO:0000256" key="5">
    <source>
        <dbReference type="SAM" id="Phobius"/>
    </source>
</evidence>
<dbReference type="NCBIfam" id="TIGR03061">
    <property type="entry name" value="pip_yhgE_Nterm"/>
    <property type="match status" value="1"/>
</dbReference>
<sequence length="795" mass="82623">MFKKEWQAILKNKLFIGIIISLMLIPALYNLIFLSSMWDPYGKLSDLSVAVVNQDKSAQLNGKAINLGKAVTDNMVEGKALDYHVVTDDTAQKGLKNGDYFMVVTFPSDFSENAGSLVGNEPKKTTIHYQTSVGHNFIASKMSDSAMEKLKQSVANNITETYTKTIFKNLSTLSTGVGKAADGSGQLVNGSKDLASGSNEITTNLAKLSESSLAFKDGADTLNVGLGQYVAGVNTLKAGTGEFKTAVSSYTDGAAQLANGTNQLATGTAGLAAGAAELSNGVSRINELVDGSAKLSNGLQELSGNIDTNKLNDLKNGIAQLQTGLDAYNESVQHDQSPQGQAIVNDLKVLVVNIGTIQAQQTNKLTQLKATKAYQDNPSEQATLEGLISVSPELINNLSSAVADIQTQLQQLQDKQVYNKRVVADITNGAAEALKGATGTIDGLTTVKATLDQALIPGAGQLASGIAQLNTQLTTGTAQLSAGAAKLNDSTAQLNTGAQSLVSHNAELTSGSAKLADGANQLTQNAPALLGGVGKLASGASQLSDGSGKLATGSGTLTSGINSLTTGATTLNSGLLDAKTKLAANQTTDTNAAKIASPVQLAHTDQDKSANNGTGMAPYMMAVALFVGAISTNMIISGSLSGALPKSRKDYLLGRIGVNGLISLGSGTLVYLAVHILGLSANHEVMMFGFTLLVSFCFMMVVTFLNTWLGKPGAFLTLILLLLQLGASAGTYPLALTSKFFQVLNPWMPMTYAVSGFREVISLTGKIGQETTLLLVLSSVLVILIGLTGYKKAKS</sequence>
<proteinExistence type="predicted"/>
<dbReference type="PANTHER" id="PTHR43077">
    <property type="entry name" value="TRANSPORT PERMEASE YVFS-RELATED"/>
    <property type="match status" value="1"/>
</dbReference>
<accession>A0A2A5S1W3</accession>
<feature type="transmembrane region" description="Helical" evidence="5">
    <location>
        <begin position="685"/>
        <end position="708"/>
    </location>
</feature>
<evidence type="ECO:0000256" key="4">
    <source>
        <dbReference type="ARBA" id="ARBA00023136"/>
    </source>
</evidence>
<dbReference type="AlphaFoldDB" id="A0A2A5S1W3"/>
<dbReference type="GO" id="GO:0016020">
    <property type="term" value="C:membrane"/>
    <property type="evidence" value="ECO:0007669"/>
    <property type="project" value="UniProtKB-SubCell"/>
</dbReference>
<name>A0A2A5S1W3_9LACT</name>
<evidence type="ECO:0000313" key="7">
    <source>
        <dbReference type="EMBL" id="PCS07449.1"/>
    </source>
</evidence>
<dbReference type="GO" id="GO:0140359">
    <property type="term" value="F:ABC-type transporter activity"/>
    <property type="evidence" value="ECO:0007669"/>
    <property type="project" value="InterPro"/>
</dbReference>
<dbReference type="STRING" id="1348632.GCA_001591745_00476"/>
<keyword evidence="3 5" id="KW-1133">Transmembrane helix</keyword>
<dbReference type="RefSeq" id="WP_068160874.1">
    <property type="nucleotide sequence ID" value="NZ_JXJX01000004.1"/>
</dbReference>
<gene>
    <name evidence="7" type="ORF">RU87_GL001085</name>
</gene>
<evidence type="ECO:0000256" key="2">
    <source>
        <dbReference type="ARBA" id="ARBA00022692"/>
    </source>
</evidence>
<evidence type="ECO:0000256" key="3">
    <source>
        <dbReference type="ARBA" id="ARBA00022989"/>
    </source>
</evidence>